<proteinExistence type="inferred from homology"/>
<protein>
    <recommendedName>
        <fullName evidence="5 6">Aspartate--ammonia ligase</fullName>
        <ecNumber evidence="5 6">6.3.1.1</ecNumber>
    </recommendedName>
    <alternativeName>
        <fullName evidence="5">Asparagine synthetase A</fullName>
    </alternativeName>
</protein>
<dbReference type="Pfam" id="PF03590">
    <property type="entry name" value="AsnA"/>
    <property type="match status" value="1"/>
</dbReference>
<keyword evidence="3 5" id="KW-0547">Nucleotide-binding</keyword>
<keyword evidence="4 5" id="KW-0067">ATP-binding</keyword>
<feature type="domain" description="Aminoacyl-transfer RNA synthetases class-II family profile" evidence="7">
    <location>
        <begin position="116"/>
        <end position="325"/>
    </location>
</feature>
<reference evidence="8 9" key="1">
    <citation type="submission" date="2021-06" db="EMBL/GenBank/DDBJ databases">
        <authorList>
            <person name="Sun Q."/>
            <person name="Li D."/>
        </authorList>
    </citation>
    <scope>NUCLEOTIDE SEQUENCE [LARGE SCALE GENOMIC DNA]</scope>
    <source>
        <strain evidence="8 9">MSJ-5</strain>
    </source>
</reference>
<evidence type="ECO:0000256" key="1">
    <source>
        <dbReference type="ARBA" id="ARBA00022490"/>
    </source>
</evidence>
<evidence type="ECO:0000256" key="4">
    <source>
        <dbReference type="ARBA" id="ARBA00022840"/>
    </source>
</evidence>
<keyword evidence="9" id="KW-1185">Reference proteome</keyword>
<dbReference type="GO" id="GO:0004071">
    <property type="term" value="F:aspartate-ammonia ligase activity"/>
    <property type="evidence" value="ECO:0007669"/>
    <property type="project" value="UniProtKB-EC"/>
</dbReference>
<sequence length="340" mass="39559">MKNIKERLIIPVGYKPSLNIKETEIAIKKLKDFFETELSKVLRLTRVSAPLFLCPQTGMNDNLSGVERPVSFDIKDMEGQYVEIVHSLAKWKRMALHRYKFETGEGLYTDMDAIRRDEELDNIHSIYVDQWDWEKIIDKEDRNETTLKEIVEDIYGVFKSTEDYVHKLYPELEHVLPEKITFITSQELEDIYPNLTSKERENAIAKEKGAVFIMKIGGKLRSGERHDGRAPDYDDWELNGDIIFWYPTLDMALELSSMGIRVDEESLEKQLKMAGCEERSTFDFHRLVLDKKLPYTVGGGIGQSRICMFFLKKAHIGEVQATIWPKEMIDTCEEYNIALL</sequence>
<evidence type="ECO:0000256" key="3">
    <source>
        <dbReference type="ARBA" id="ARBA00022741"/>
    </source>
</evidence>
<comment type="similarity">
    <text evidence="5">Belongs to the class-II aminoacyl-tRNA synthetase family. AsnA subfamily.</text>
</comment>
<keyword evidence="5" id="KW-0061">Asparagine biosynthesis</keyword>
<evidence type="ECO:0000256" key="5">
    <source>
        <dbReference type="HAMAP-Rule" id="MF_00555"/>
    </source>
</evidence>
<dbReference type="PANTHER" id="PTHR30073">
    <property type="entry name" value="ASPARTATE--AMMONIA LIGASE"/>
    <property type="match status" value="1"/>
</dbReference>
<dbReference type="RefSeq" id="WP_216415496.1">
    <property type="nucleotide sequence ID" value="NZ_JAHLQK010000002.1"/>
</dbReference>
<evidence type="ECO:0000313" key="8">
    <source>
        <dbReference type="EMBL" id="MBU5676012.1"/>
    </source>
</evidence>
<dbReference type="InterPro" id="IPR004618">
    <property type="entry name" value="AsnA"/>
</dbReference>
<evidence type="ECO:0000256" key="6">
    <source>
        <dbReference type="NCBIfam" id="TIGR00669"/>
    </source>
</evidence>
<comment type="caution">
    <text evidence="8">The sequence shown here is derived from an EMBL/GenBank/DDBJ whole genome shotgun (WGS) entry which is preliminary data.</text>
</comment>
<dbReference type="EC" id="6.3.1.1" evidence="5 6"/>
<dbReference type="InterPro" id="IPR006195">
    <property type="entry name" value="aa-tRNA-synth_II"/>
</dbReference>
<dbReference type="Proteomes" id="UP000779508">
    <property type="component" value="Unassembled WGS sequence"/>
</dbReference>
<name>A0ABS6G0I3_9FIRM</name>
<dbReference type="PANTHER" id="PTHR30073:SF5">
    <property type="entry name" value="ASPARTATE--AMMONIA LIGASE"/>
    <property type="match status" value="1"/>
</dbReference>
<evidence type="ECO:0000256" key="2">
    <source>
        <dbReference type="ARBA" id="ARBA00022598"/>
    </source>
</evidence>
<dbReference type="PIRSF" id="PIRSF001555">
    <property type="entry name" value="Asp_ammon_ligase"/>
    <property type="match status" value="1"/>
</dbReference>
<gene>
    <name evidence="5 8" type="primary">asnA</name>
    <name evidence="8" type="ORF">KQI88_06255</name>
</gene>
<evidence type="ECO:0000259" key="7">
    <source>
        <dbReference type="PROSITE" id="PS50862"/>
    </source>
</evidence>
<dbReference type="HAMAP" id="MF_00555">
    <property type="entry name" value="AsnA"/>
    <property type="match status" value="1"/>
</dbReference>
<keyword evidence="1 5" id="KW-0963">Cytoplasm</keyword>
<evidence type="ECO:0000313" key="9">
    <source>
        <dbReference type="Proteomes" id="UP000779508"/>
    </source>
</evidence>
<dbReference type="EMBL" id="JAHLQK010000002">
    <property type="protein sequence ID" value="MBU5676012.1"/>
    <property type="molecule type" value="Genomic_DNA"/>
</dbReference>
<keyword evidence="5" id="KW-0028">Amino-acid biosynthesis</keyword>
<dbReference type="PROSITE" id="PS50862">
    <property type="entry name" value="AA_TRNA_LIGASE_II"/>
    <property type="match status" value="1"/>
</dbReference>
<comment type="catalytic activity">
    <reaction evidence="5">
        <text>L-aspartate + NH4(+) + ATP = L-asparagine + AMP + diphosphate + H(+)</text>
        <dbReference type="Rhea" id="RHEA:11372"/>
        <dbReference type="ChEBI" id="CHEBI:15378"/>
        <dbReference type="ChEBI" id="CHEBI:28938"/>
        <dbReference type="ChEBI" id="CHEBI:29991"/>
        <dbReference type="ChEBI" id="CHEBI:30616"/>
        <dbReference type="ChEBI" id="CHEBI:33019"/>
        <dbReference type="ChEBI" id="CHEBI:58048"/>
        <dbReference type="ChEBI" id="CHEBI:456215"/>
        <dbReference type="EC" id="6.3.1.1"/>
    </reaction>
</comment>
<organism evidence="8 9">
    <name type="scientific">Alkaliphilus flagellatus</name>
    <dbReference type="NCBI Taxonomy" id="2841507"/>
    <lineage>
        <taxon>Bacteria</taxon>
        <taxon>Bacillati</taxon>
        <taxon>Bacillota</taxon>
        <taxon>Clostridia</taxon>
        <taxon>Peptostreptococcales</taxon>
        <taxon>Natronincolaceae</taxon>
        <taxon>Alkaliphilus</taxon>
    </lineage>
</organism>
<comment type="subcellular location">
    <subcellularLocation>
        <location evidence="5">Cytoplasm</location>
    </subcellularLocation>
</comment>
<dbReference type="NCBIfam" id="TIGR00669">
    <property type="entry name" value="asnA"/>
    <property type="match status" value="1"/>
</dbReference>
<comment type="pathway">
    <text evidence="5">Amino-acid biosynthesis; L-asparagine biosynthesis; L-asparagine from L-aspartate (ammonia route): step 1/1.</text>
</comment>
<keyword evidence="2 5" id="KW-0436">Ligase</keyword>
<accession>A0ABS6G0I3</accession>
<dbReference type="CDD" id="cd00645">
    <property type="entry name" value="AsnA"/>
    <property type="match status" value="1"/>
</dbReference>